<comment type="subcellular location">
    <subcellularLocation>
        <location evidence="1">Mitochondrion inner membrane</location>
        <topology evidence="1">Peripheral membrane protein</topology>
        <orientation evidence="1">Intermembrane side</orientation>
    </subcellularLocation>
    <subcellularLocation>
        <location evidence="10">Mitochondrion outer membrane</location>
        <topology evidence="10">Peripheral membrane protein</topology>
        <orientation evidence="10">Intermembrane side</orientation>
    </subcellularLocation>
</comment>
<keyword evidence="15" id="KW-1185">Reference proteome</keyword>
<dbReference type="PANTHER" id="PTHR12497">
    <property type="entry name" value="TAZ PROTEIN TAFAZZIN"/>
    <property type="match status" value="1"/>
</dbReference>
<evidence type="ECO:0000256" key="1">
    <source>
        <dbReference type="ARBA" id="ARBA00004137"/>
    </source>
</evidence>
<organism evidence="14 15">
    <name type="scientific">Malassezia arunalokei</name>
    <dbReference type="NCBI Taxonomy" id="1514897"/>
    <lineage>
        <taxon>Eukaryota</taxon>
        <taxon>Fungi</taxon>
        <taxon>Dikarya</taxon>
        <taxon>Basidiomycota</taxon>
        <taxon>Ustilaginomycotina</taxon>
        <taxon>Malasseziomycetes</taxon>
        <taxon>Malasseziales</taxon>
        <taxon>Malasseziaceae</taxon>
        <taxon>Malassezia</taxon>
    </lineage>
</organism>
<keyword evidence="8" id="KW-0472">Membrane</keyword>
<dbReference type="SMART" id="SM00563">
    <property type="entry name" value="PlsC"/>
    <property type="match status" value="1"/>
</dbReference>
<evidence type="ECO:0000256" key="5">
    <source>
        <dbReference type="ARBA" id="ARBA00022792"/>
    </source>
</evidence>
<evidence type="ECO:0000259" key="13">
    <source>
        <dbReference type="SMART" id="SM00563"/>
    </source>
</evidence>
<protein>
    <recommendedName>
        <fullName evidence="12">Tafazzin family protein</fullName>
    </recommendedName>
</protein>
<dbReference type="InterPro" id="IPR002123">
    <property type="entry name" value="Plipid/glycerol_acylTrfase"/>
</dbReference>
<evidence type="ECO:0000256" key="10">
    <source>
        <dbReference type="ARBA" id="ARBA00024323"/>
    </source>
</evidence>
<dbReference type="GO" id="GO:0007007">
    <property type="term" value="P:inner mitochondrial membrane organization"/>
    <property type="evidence" value="ECO:0007669"/>
    <property type="project" value="TreeGrafter"/>
</dbReference>
<dbReference type="GO" id="GO:0047184">
    <property type="term" value="F:1-acylglycerophosphocholine O-acyltransferase activity"/>
    <property type="evidence" value="ECO:0007669"/>
    <property type="project" value="TreeGrafter"/>
</dbReference>
<evidence type="ECO:0000313" key="15">
    <source>
        <dbReference type="Proteomes" id="UP001217582"/>
    </source>
</evidence>
<dbReference type="GO" id="GO:0005743">
    <property type="term" value="C:mitochondrial inner membrane"/>
    <property type="evidence" value="ECO:0007669"/>
    <property type="project" value="UniProtKB-SubCell"/>
</dbReference>
<dbReference type="Proteomes" id="UP001217582">
    <property type="component" value="Chromosome 7"/>
</dbReference>
<evidence type="ECO:0000256" key="2">
    <source>
        <dbReference type="ARBA" id="ARBA00010524"/>
    </source>
</evidence>
<dbReference type="PRINTS" id="PR00979">
    <property type="entry name" value="TAFAZZIN"/>
</dbReference>
<dbReference type="InterPro" id="IPR000872">
    <property type="entry name" value="Tafazzin"/>
</dbReference>
<dbReference type="EMBL" id="CP119922">
    <property type="protein sequence ID" value="WFD17388.1"/>
    <property type="molecule type" value="Genomic_DNA"/>
</dbReference>
<keyword evidence="4" id="KW-1000">Mitochondrion outer membrane</keyword>
<evidence type="ECO:0000256" key="4">
    <source>
        <dbReference type="ARBA" id="ARBA00022787"/>
    </source>
</evidence>
<comment type="similarity">
    <text evidence="2 12">Belongs to the taffazin family.</text>
</comment>
<evidence type="ECO:0000256" key="8">
    <source>
        <dbReference type="ARBA" id="ARBA00023136"/>
    </source>
</evidence>
<dbReference type="Pfam" id="PF01553">
    <property type="entry name" value="Acyltransferase"/>
    <property type="match status" value="1"/>
</dbReference>
<accession>A0AAJ5Z5T9</accession>
<keyword evidence="9 14" id="KW-0012">Acyltransferase</keyword>
<evidence type="ECO:0000256" key="6">
    <source>
        <dbReference type="ARBA" id="ARBA00023098"/>
    </source>
</evidence>
<feature type="domain" description="Phospholipid/glycerol acyltransferase" evidence="13">
    <location>
        <begin position="54"/>
        <end position="180"/>
    </location>
</feature>
<evidence type="ECO:0000313" key="14">
    <source>
        <dbReference type="EMBL" id="WFD17388.1"/>
    </source>
</evidence>
<dbReference type="CDD" id="cd07989">
    <property type="entry name" value="LPLAT_AGPAT-like"/>
    <property type="match status" value="1"/>
</dbReference>
<proteinExistence type="inferred from homology"/>
<evidence type="ECO:0000256" key="9">
    <source>
        <dbReference type="ARBA" id="ARBA00023315"/>
    </source>
</evidence>
<sequence>MPPAGTASSSIVRLVAALSRQFLALGCRRVRVLGSDAFVRLLTDPQRAREGRGIVSLANHISVLDEPLMWGTLPRSVFRHERTVRWSLGASDIIFKNELCRWFFHRGQTWEVVRGQGIYQPTINHAITRLGAGSWVHIFPEGRVNLSRSTRLRRFKWGISRLILEAPTTPYVVPIWLTGFDQIMPEPRAPPRWRPRLGADISVAFGAPVPVDPFSPGRAPARESRAPR</sequence>
<keyword evidence="7" id="KW-0496">Mitochondrion</keyword>
<evidence type="ECO:0000256" key="7">
    <source>
        <dbReference type="ARBA" id="ARBA00023128"/>
    </source>
</evidence>
<dbReference type="SUPFAM" id="SSF69593">
    <property type="entry name" value="Glycerol-3-phosphate (1)-acyltransferase"/>
    <property type="match status" value="1"/>
</dbReference>
<evidence type="ECO:0000256" key="3">
    <source>
        <dbReference type="ARBA" id="ARBA00022679"/>
    </source>
</evidence>
<dbReference type="AlphaFoldDB" id="A0AAJ5Z5T9"/>
<keyword evidence="5" id="KW-0999">Mitochondrion inner membrane</keyword>
<gene>
    <name evidence="14" type="primary">TAZ1</name>
    <name evidence="14" type="ORF">MARU1_003440</name>
</gene>
<keyword evidence="3" id="KW-0808">Transferase</keyword>
<evidence type="ECO:0000256" key="11">
    <source>
        <dbReference type="ARBA" id="ARBA00047906"/>
    </source>
</evidence>
<comment type="catalytic activity">
    <reaction evidence="11">
        <text>1'-[1,2-diacyl-sn-glycero-3-phospho],3'-[1-acyl-sn-glycero-3-phospho]-glycerol + a 1,2-diacyl-sn-glycero-3-phosphocholine = a cardiolipin + a 1-acyl-sn-glycero-3-phosphocholine</text>
        <dbReference type="Rhea" id="RHEA:33731"/>
        <dbReference type="ChEBI" id="CHEBI:57643"/>
        <dbReference type="ChEBI" id="CHEBI:58168"/>
        <dbReference type="ChEBI" id="CHEBI:62237"/>
        <dbReference type="ChEBI" id="CHEBI:64743"/>
    </reaction>
    <physiologicalReaction direction="left-to-right" evidence="11">
        <dbReference type="Rhea" id="RHEA:33732"/>
    </physiologicalReaction>
    <physiologicalReaction direction="right-to-left" evidence="11">
        <dbReference type="Rhea" id="RHEA:33733"/>
    </physiologicalReaction>
</comment>
<dbReference type="PANTHER" id="PTHR12497:SF0">
    <property type="entry name" value="TAFAZZIN"/>
    <property type="match status" value="1"/>
</dbReference>
<dbReference type="GO" id="GO:0035965">
    <property type="term" value="P:cardiolipin acyl-chain remodeling"/>
    <property type="evidence" value="ECO:0007669"/>
    <property type="project" value="TreeGrafter"/>
</dbReference>
<reference evidence="14 15" key="1">
    <citation type="submission" date="2023-03" db="EMBL/GenBank/DDBJ databases">
        <title>Mating type loci evolution in Malassezia.</title>
        <authorList>
            <person name="Coelho M.A."/>
        </authorList>
    </citation>
    <scope>NUCLEOTIDE SEQUENCE [LARGE SCALE GENOMIC DNA]</scope>
    <source>
        <strain evidence="14 15">CBS 13387</strain>
    </source>
</reference>
<dbReference type="GO" id="GO:0005741">
    <property type="term" value="C:mitochondrial outer membrane"/>
    <property type="evidence" value="ECO:0007669"/>
    <property type="project" value="UniProtKB-SubCell"/>
</dbReference>
<keyword evidence="6" id="KW-0443">Lipid metabolism</keyword>
<evidence type="ECO:0000256" key="12">
    <source>
        <dbReference type="RuleBase" id="RU365062"/>
    </source>
</evidence>
<name>A0AAJ5Z5T9_9BASI</name>